<evidence type="ECO:0000256" key="2">
    <source>
        <dbReference type="ARBA" id="ARBA00017703"/>
    </source>
</evidence>
<reference evidence="10" key="1">
    <citation type="submission" date="2019-03" db="EMBL/GenBank/DDBJ databases">
        <authorList>
            <person name="Hao L."/>
        </authorList>
    </citation>
    <scope>NUCLEOTIDE SEQUENCE</scope>
</reference>
<evidence type="ECO:0000259" key="9">
    <source>
        <dbReference type="Pfam" id="PF06144"/>
    </source>
</evidence>
<dbReference type="Pfam" id="PF06144">
    <property type="entry name" value="DNA_pol3_delta"/>
    <property type="match status" value="1"/>
</dbReference>
<proteinExistence type="inferred from homology"/>
<dbReference type="GO" id="GO:0009360">
    <property type="term" value="C:DNA polymerase III complex"/>
    <property type="evidence" value="ECO:0007669"/>
    <property type="project" value="InterPro"/>
</dbReference>
<accession>A0A485M242</accession>
<keyword evidence="4" id="KW-0548">Nucleotidyltransferase</keyword>
<dbReference type="EMBL" id="CAADRM010000092">
    <property type="protein sequence ID" value="VFU14563.1"/>
    <property type="molecule type" value="Genomic_DNA"/>
</dbReference>
<keyword evidence="3" id="KW-0808">Transferase</keyword>
<evidence type="ECO:0000256" key="6">
    <source>
        <dbReference type="ARBA" id="ARBA00022932"/>
    </source>
</evidence>
<evidence type="ECO:0000256" key="8">
    <source>
        <dbReference type="ARBA" id="ARBA00049244"/>
    </source>
</evidence>
<evidence type="ECO:0000256" key="1">
    <source>
        <dbReference type="ARBA" id="ARBA00012417"/>
    </source>
</evidence>
<organism evidence="10">
    <name type="scientific">anaerobic digester metagenome</name>
    <dbReference type="NCBI Taxonomy" id="1263854"/>
    <lineage>
        <taxon>unclassified sequences</taxon>
        <taxon>metagenomes</taxon>
        <taxon>ecological metagenomes</taxon>
    </lineage>
</organism>
<dbReference type="CDD" id="cd18138">
    <property type="entry name" value="HLD_clamp_pol_III_delta"/>
    <property type="match status" value="1"/>
</dbReference>
<dbReference type="Gene3D" id="1.20.272.10">
    <property type="match status" value="1"/>
</dbReference>
<dbReference type="GO" id="GO:0003677">
    <property type="term" value="F:DNA binding"/>
    <property type="evidence" value="ECO:0007669"/>
    <property type="project" value="InterPro"/>
</dbReference>
<evidence type="ECO:0000313" key="10">
    <source>
        <dbReference type="EMBL" id="VFU14563.1"/>
    </source>
</evidence>
<dbReference type="InterPro" id="IPR005790">
    <property type="entry name" value="DNA_polIII_delta"/>
</dbReference>
<comment type="similarity">
    <text evidence="7">Belongs to the DNA polymerase HolA subunit family.</text>
</comment>
<gene>
    <name evidence="10" type="ORF">SCFA_30075</name>
</gene>
<dbReference type="GO" id="GO:0006261">
    <property type="term" value="P:DNA-templated DNA replication"/>
    <property type="evidence" value="ECO:0007669"/>
    <property type="project" value="TreeGrafter"/>
</dbReference>
<dbReference type="SUPFAM" id="SSF52540">
    <property type="entry name" value="P-loop containing nucleoside triphosphate hydrolases"/>
    <property type="match status" value="1"/>
</dbReference>
<dbReference type="PANTHER" id="PTHR34388:SF1">
    <property type="entry name" value="DNA POLYMERASE III SUBUNIT DELTA"/>
    <property type="match status" value="1"/>
</dbReference>
<dbReference type="PANTHER" id="PTHR34388">
    <property type="entry name" value="DNA POLYMERASE III SUBUNIT DELTA"/>
    <property type="match status" value="1"/>
</dbReference>
<dbReference type="Gene3D" id="3.40.50.300">
    <property type="entry name" value="P-loop containing nucleotide triphosphate hydrolases"/>
    <property type="match status" value="1"/>
</dbReference>
<sequence length="319" mass="36462">MRIPQIHSPLKEVYLLTGEEVFLIEEQLAAAKALLGEDASMNSSWYQAQEIQRVEEIVELCNTMPFFTDRRLIVIRNFHKMGQREKEKVLAYIQHPCDFTTLILTMEGVAEREEKKYAKGLPAGVEVLRFSALKGRDLHDWIAGRVRMYGKSMDRDAVYLLAETTGGNLWFIASEIEKLCLYAGNNPSVTIRDVEYLVMESHEPPVFAFMDSLFERKKDTIVRLHELERTGINELEVITRIENQIAQHYQVLCCGKNSRAGVHPYVEKKILGRKSLWSASQLVGLLSAVRRVEHGIKSGRTLHPYTAIQEALLETLFPA</sequence>
<dbReference type="InterPro" id="IPR027417">
    <property type="entry name" value="P-loop_NTPase"/>
</dbReference>
<dbReference type="NCBIfam" id="TIGR01128">
    <property type="entry name" value="holA"/>
    <property type="match status" value="1"/>
</dbReference>
<dbReference type="EC" id="2.7.7.7" evidence="1"/>
<evidence type="ECO:0000256" key="4">
    <source>
        <dbReference type="ARBA" id="ARBA00022695"/>
    </source>
</evidence>
<protein>
    <recommendedName>
        <fullName evidence="2">DNA polymerase III subunit delta</fullName>
        <ecNumber evidence="1">2.7.7.7</ecNumber>
    </recommendedName>
</protein>
<keyword evidence="6" id="KW-0239">DNA-directed DNA polymerase</keyword>
<dbReference type="GO" id="GO:0003887">
    <property type="term" value="F:DNA-directed DNA polymerase activity"/>
    <property type="evidence" value="ECO:0007669"/>
    <property type="project" value="UniProtKB-KW"/>
</dbReference>
<feature type="domain" description="DNA polymerase III delta N-terminal" evidence="9">
    <location>
        <begin position="14"/>
        <end position="121"/>
    </location>
</feature>
<evidence type="ECO:0000256" key="5">
    <source>
        <dbReference type="ARBA" id="ARBA00022705"/>
    </source>
</evidence>
<dbReference type="AlphaFoldDB" id="A0A485M242"/>
<evidence type="ECO:0000256" key="7">
    <source>
        <dbReference type="ARBA" id="ARBA00034754"/>
    </source>
</evidence>
<keyword evidence="5" id="KW-0235">DNA replication</keyword>
<dbReference type="Gene3D" id="1.10.8.60">
    <property type="match status" value="1"/>
</dbReference>
<name>A0A485M242_9ZZZZ</name>
<dbReference type="InterPro" id="IPR010372">
    <property type="entry name" value="DNA_pol3_delta_N"/>
</dbReference>
<dbReference type="SUPFAM" id="SSF48019">
    <property type="entry name" value="post-AAA+ oligomerization domain-like"/>
    <property type="match status" value="1"/>
</dbReference>
<comment type="catalytic activity">
    <reaction evidence="8">
        <text>DNA(n) + a 2'-deoxyribonucleoside 5'-triphosphate = DNA(n+1) + diphosphate</text>
        <dbReference type="Rhea" id="RHEA:22508"/>
        <dbReference type="Rhea" id="RHEA-COMP:17339"/>
        <dbReference type="Rhea" id="RHEA-COMP:17340"/>
        <dbReference type="ChEBI" id="CHEBI:33019"/>
        <dbReference type="ChEBI" id="CHEBI:61560"/>
        <dbReference type="ChEBI" id="CHEBI:173112"/>
        <dbReference type="EC" id="2.7.7.7"/>
    </reaction>
</comment>
<evidence type="ECO:0000256" key="3">
    <source>
        <dbReference type="ARBA" id="ARBA00022679"/>
    </source>
</evidence>
<dbReference type="InterPro" id="IPR008921">
    <property type="entry name" value="DNA_pol3_clamp-load_cplx_C"/>
</dbReference>